<reference evidence="6" key="1">
    <citation type="submission" date="2018-06" db="EMBL/GenBank/DDBJ databases">
        <authorList>
            <person name="Zhirakovskaya E."/>
        </authorList>
    </citation>
    <scope>NUCLEOTIDE SEQUENCE</scope>
</reference>
<dbReference type="InterPro" id="IPR036909">
    <property type="entry name" value="Cyt_c-like_dom_sf"/>
</dbReference>
<gene>
    <name evidence="6" type="ORF">MNBD_NITROSPINAE03-1861</name>
</gene>
<dbReference type="GO" id="GO:0009055">
    <property type="term" value="F:electron transfer activity"/>
    <property type="evidence" value="ECO:0007669"/>
    <property type="project" value="InterPro"/>
</dbReference>
<protein>
    <recommendedName>
        <fullName evidence="5">Cytochrome c domain-containing protein</fullName>
    </recommendedName>
</protein>
<evidence type="ECO:0000256" key="1">
    <source>
        <dbReference type="ARBA" id="ARBA00022617"/>
    </source>
</evidence>
<dbReference type="SUPFAM" id="SSF46626">
    <property type="entry name" value="Cytochrome c"/>
    <property type="match status" value="1"/>
</dbReference>
<dbReference type="Gene3D" id="1.10.760.10">
    <property type="entry name" value="Cytochrome c-like domain"/>
    <property type="match status" value="1"/>
</dbReference>
<keyword evidence="2" id="KW-0479">Metal-binding</keyword>
<evidence type="ECO:0000256" key="2">
    <source>
        <dbReference type="ARBA" id="ARBA00022723"/>
    </source>
</evidence>
<evidence type="ECO:0000259" key="5">
    <source>
        <dbReference type="PROSITE" id="PS51007"/>
    </source>
</evidence>
<evidence type="ECO:0000256" key="4">
    <source>
        <dbReference type="SAM" id="MobiDB-lite"/>
    </source>
</evidence>
<dbReference type="EMBL" id="UOGB01000009">
    <property type="protein sequence ID" value="VAX15199.1"/>
    <property type="molecule type" value="Genomic_DNA"/>
</dbReference>
<sequence>MIYTLKGMVLTMLITFSFSAVAVAGGDAASGEKLFNSKMFKCKACHKLTGKKKVGPGLKGITSKRSEGWLTKWLSDPKKTWDENNAETQEMRKWKKGRDKAKKTNMKMKKNPSGQEVIDIIAFLKKNDES</sequence>
<feature type="region of interest" description="Disordered" evidence="4">
    <location>
        <begin position="85"/>
        <end position="111"/>
    </location>
</feature>
<keyword evidence="3" id="KW-0408">Iron</keyword>
<dbReference type="Pfam" id="PF00034">
    <property type="entry name" value="Cytochrom_C"/>
    <property type="match status" value="1"/>
</dbReference>
<accession>A0A3B1BAG6</accession>
<dbReference type="AlphaFoldDB" id="A0A3B1BAG6"/>
<dbReference type="InterPro" id="IPR009056">
    <property type="entry name" value="Cyt_c-like_dom"/>
</dbReference>
<keyword evidence="1" id="KW-0349">Heme</keyword>
<evidence type="ECO:0000313" key="6">
    <source>
        <dbReference type="EMBL" id="VAX15199.1"/>
    </source>
</evidence>
<proteinExistence type="predicted"/>
<feature type="compositionally biased region" description="Basic residues" evidence="4">
    <location>
        <begin position="93"/>
        <end position="110"/>
    </location>
</feature>
<dbReference type="GO" id="GO:0020037">
    <property type="term" value="F:heme binding"/>
    <property type="evidence" value="ECO:0007669"/>
    <property type="project" value="InterPro"/>
</dbReference>
<name>A0A3B1BAG6_9ZZZZ</name>
<dbReference type="GO" id="GO:0046872">
    <property type="term" value="F:metal ion binding"/>
    <property type="evidence" value="ECO:0007669"/>
    <property type="project" value="UniProtKB-KW"/>
</dbReference>
<evidence type="ECO:0000256" key="3">
    <source>
        <dbReference type="ARBA" id="ARBA00023004"/>
    </source>
</evidence>
<feature type="domain" description="Cytochrome c" evidence="5">
    <location>
        <begin position="26"/>
        <end position="128"/>
    </location>
</feature>
<organism evidence="6">
    <name type="scientific">hydrothermal vent metagenome</name>
    <dbReference type="NCBI Taxonomy" id="652676"/>
    <lineage>
        <taxon>unclassified sequences</taxon>
        <taxon>metagenomes</taxon>
        <taxon>ecological metagenomes</taxon>
    </lineage>
</organism>
<dbReference type="PROSITE" id="PS51007">
    <property type="entry name" value="CYTC"/>
    <property type="match status" value="1"/>
</dbReference>